<evidence type="ECO:0000313" key="1">
    <source>
        <dbReference type="EMBL" id="RKN83750.1"/>
    </source>
</evidence>
<reference evidence="1 2" key="1">
    <citation type="journal article" date="2007" name="Int. J. Syst. Evol. Microbiol.">
        <title>Paenibacillus ginsengarvi sp. nov., isolated from soil from ginseng cultivation.</title>
        <authorList>
            <person name="Yoon M.H."/>
            <person name="Ten L.N."/>
            <person name="Im W.T."/>
        </authorList>
    </citation>
    <scope>NUCLEOTIDE SEQUENCE [LARGE SCALE GENOMIC DNA]</scope>
    <source>
        <strain evidence="1 2">KCTC 13059</strain>
    </source>
</reference>
<dbReference type="OrthoDB" id="177802at2"/>
<accession>A0A3B0CEA7</accession>
<proteinExistence type="predicted"/>
<dbReference type="RefSeq" id="WP_120748294.1">
    <property type="nucleotide sequence ID" value="NZ_RBAH01000011.1"/>
</dbReference>
<dbReference type="EMBL" id="RBAH01000011">
    <property type="protein sequence ID" value="RKN83750.1"/>
    <property type="molecule type" value="Genomic_DNA"/>
</dbReference>
<comment type="caution">
    <text evidence="1">The sequence shown here is derived from an EMBL/GenBank/DDBJ whole genome shotgun (WGS) entry which is preliminary data.</text>
</comment>
<dbReference type="Gene3D" id="2.115.10.20">
    <property type="entry name" value="Glycosyl hydrolase domain, family 43"/>
    <property type="match status" value="2"/>
</dbReference>
<dbReference type="SUPFAM" id="SSF75005">
    <property type="entry name" value="Arabinanase/levansucrase/invertase"/>
    <property type="match status" value="1"/>
</dbReference>
<name>A0A3B0CEA7_9BACL</name>
<keyword evidence="2" id="KW-1185">Reference proteome</keyword>
<organism evidence="1 2">
    <name type="scientific">Paenibacillus ginsengarvi</name>
    <dbReference type="NCBI Taxonomy" id="400777"/>
    <lineage>
        <taxon>Bacteria</taxon>
        <taxon>Bacillati</taxon>
        <taxon>Bacillota</taxon>
        <taxon>Bacilli</taxon>
        <taxon>Bacillales</taxon>
        <taxon>Paenibacillaceae</taxon>
        <taxon>Paenibacillus</taxon>
    </lineage>
</organism>
<gene>
    <name evidence="1" type="ORF">D7M11_16260</name>
</gene>
<evidence type="ECO:0000313" key="2">
    <source>
        <dbReference type="Proteomes" id="UP000282311"/>
    </source>
</evidence>
<dbReference type="AlphaFoldDB" id="A0A3B0CEA7"/>
<dbReference type="Proteomes" id="UP000282311">
    <property type="component" value="Unassembled WGS sequence"/>
</dbReference>
<sequence length="384" mass="43089">MSDSVAIGSRVELFVDKTLIERMNGVSLQINRPVPKEVALTFPEAWEGKHCSYFTVIQDERKVRLYYRGNSAADDSHDQVTCYAESEDGIHFVKPELGLVEFGGSTRNNIVLKGVLAHNFAPFYDPSELGGATGRYKAVAGIGTSAQTIGNQSPLYALRSDDGIRWTKLREEPVMTDGAFDSQNIAFWDESTRQYRCYNRYFTADLVRGVQSAVSRDFVNWEPQRRNEYADGVPLEHFYTNATIVCPGAEHLYLSFPMRFVPGRKKMPWHRETGVSDAVFMTSRDGYTWDRTFMEGWVRPGLEERNWTDRNMMTAYGCALNDTEFSFTSGSITASTRSACAVMPCASMDSPPFMRITPAGSCKRSRCCSPAIALSSTTRLRLSA</sequence>
<dbReference type="InterPro" id="IPR023296">
    <property type="entry name" value="Glyco_hydro_beta-prop_sf"/>
</dbReference>
<protein>
    <recommendedName>
        <fullName evidence="3">Glycosyl hydrolase family 32 N-terminal domain-containing protein</fullName>
    </recommendedName>
</protein>
<evidence type="ECO:0008006" key="3">
    <source>
        <dbReference type="Google" id="ProtNLM"/>
    </source>
</evidence>